<dbReference type="RefSeq" id="XP_018078529.1">
    <property type="nucleotide sequence ID" value="XM_018212675.1"/>
</dbReference>
<dbReference type="KEGG" id="psco:LY89DRAFT_662932"/>
<sequence length="444" mass="49241">MDSALWQEARGLASGLDDSSELQFDIESSSLLLRNDFESTSPFGAPTRYLSRNMTARLYEQRDSAAAMDQTVDTVVKSANDTANPKMLTSALEGGNSRAGARTLESLTPALEGDSIIKNASQILHPSTLCQSLITASHEPKSISTEAATPKVSLPLTEFHLFSKLPIELRTMVWKEVFPEEARIVEILWTEDREFSTRIPIPIELHLCSESRSLALKKYKVLEVENNVPESTDSETNTKSAAKAAKLSPQESSEKSLRPFRAYFNCAKDVLYFPKNCDTINNYGEIFGSFLCKLNHEAISTLQHLALNDPQAAYTLTKSNLLKLSKLRTIYVIATDVLHCWGLCELNHCNSLPPYQAPTGFKRRSTQRSVVLRSSSDPGVSRTISLDNIWAKMVKKEIPGWKTRLLARGAGKAMVVQLDFQLIDILRAGSSSNASSKRDKHLQG</sequence>
<feature type="compositionally biased region" description="Polar residues" evidence="1">
    <location>
        <begin position="228"/>
        <end position="240"/>
    </location>
</feature>
<evidence type="ECO:0000259" key="2">
    <source>
        <dbReference type="Pfam" id="PF20150"/>
    </source>
</evidence>
<evidence type="ECO:0000256" key="1">
    <source>
        <dbReference type="SAM" id="MobiDB-lite"/>
    </source>
</evidence>
<dbReference type="Proteomes" id="UP000070700">
    <property type="component" value="Unassembled WGS sequence"/>
</dbReference>
<gene>
    <name evidence="3" type="ORF">LY89DRAFT_662932</name>
</gene>
<dbReference type="GeneID" id="28822401"/>
<dbReference type="PANTHER" id="PTHR35910">
    <property type="entry name" value="2EXR DOMAIN-CONTAINING PROTEIN"/>
    <property type="match status" value="1"/>
</dbReference>
<name>A0A194XVY1_MOLSC</name>
<proteinExistence type="predicted"/>
<dbReference type="Pfam" id="PF20150">
    <property type="entry name" value="2EXR"/>
    <property type="match status" value="1"/>
</dbReference>
<organism evidence="3 4">
    <name type="scientific">Mollisia scopiformis</name>
    <name type="common">Conifer needle endophyte fungus</name>
    <name type="synonym">Phialocephala scopiformis</name>
    <dbReference type="NCBI Taxonomy" id="149040"/>
    <lineage>
        <taxon>Eukaryota</taxon>
        <taxon>Fungi</taxon>
        <taxon>Dikarya</taxon>
        <taxon>Ascomycota</taxon>
        <taxon>Pezizomycotina</taxon>
        <taxon>Leotiomycetes</taxon>
        <taxon>Helotiales</taxon>
        <taxon>Mollisiaceae</taxon>
        <taxon>Mollisia</taxon>
    </lineage>
</organism>
<dbReference type="InterPro" id="IPR045518">
    <property type="entry name" value="2EXR"/>
</dbReference>
<reference evidence="3 4" key="1">
    <citation type="submission" date="2015-10" db="EMBL/GenBank/DDBJ databases">
        <title>Full genome of DAOMC 229536 Phialocephala scopiformis, a fungal endophyte of spruce producing the potent anti-insectan compound rugulosin.</title>
        <authorList>
            <consortium name="DOE Joint Genome Institute"/>
            <person name="Walker A.K."/>
            <person name="Frasz S.L."/>
            <person name="Seifert K.A."/>
            <person name="Miller J.D."/>
            <person name="Mondo S.J."/>
            <person name="Labutti K."/>
            <person name="Lipzen A."/>
            <person name="Dockter R."/>
            <person name="Kennedy M."/>
            <person name="Grigoriev I.V."/>
            <person name="Spatafora J.W."/>
        </authorList>
    </citation>
    <scope>NUCLEOTIDE SEQUENCE [LARGE SCALE GENOMIC DNA]</scope>
    <source>
        <strain evidence="3 4">CBS 120377</strain>
    </source>
</reference>
<feature type="region of interest" description="Disordered" evidence="1">
    <location>
        <begin position="228"/>
        <end position="252"/>
    </location>
</feature>
<accession>A0A194XVY1</accession>
<evidence type="ECO:0000313" key="4">
    <source>
        <dbReference type="Proteomes" id="UP000070700"/>
    </source>
</evidence>
<protein>
    <recommendedName>
        <fullName evidence="2">2EXR domain-containing protein</fullName>
    </recommendedName>
</protein>
<keyword evidence="4" id="KW-1185">Reference proteome</keyword>
<dbReference type="PANTHER" id="PTHR35910:SF6">
    <property type="entry name" value="2EXR DOMAIN-CONTAINING PROTEIN"/>
    <property type="match status" value="1"/>
</dbReference>
<evidence type="ECO:0000313" key="3">
    <source>
        <dbReference type="EMBL" id="KUJ24174.1"/>
    </source>
</evidence>
<dbReference type="EMBL" id="KQ947404">
    <property type="protein sequence ID" value="KUJ24174.1"/>
    <property type="molecule type" value="Genomic_DNA"/>
</dbReference>
<feature type="domain" description="2EXR" evidence="2">
    <location>
        <begin position="159"/>
        <end position="271"/>
    </location>
</feature>
<dbReference type="OrthoDB" id="3473305at2759"/>
<dbReference type="AlphaFoldDB" id="A0A194XVY1"/>
<dbReference type="InParanoid" id="A0A194XVY1"/>